<evidence type="ECO:0000313" key="11">
    <source>
        <dbReference type="EnsemblMetazoa" id="HelroP191131"/>
    </source>
</evidence>
<evidence type="ECO:0000256" key="1">
    <source>
        <dbReference type="ARBA" id="ARBA00004123"/>
    </source>
</evidence>
<feature type="repeat" description="WD" evidence="8">
    <location>
        <begin position="382"/>
        <end position="422"/>
    </location>
</feature>
<dbReference type="PANTHER" id="PTHR19855">
    <property type="entry name" value="WD40 REPEAT PROTEIN 12, 37"/>
    <property type="match status" value="1"/>
</dbReference>
<dbReference type="EMBL" id="AMQM01003620">
    <property type="status" value="NOT_ANNOTATED_CDS"/>
    <property type="molecule type" value="Genomic_DNA"/>
</dbReference>
<protein>
    <recommendedName>
        <fullName evidence="7">WD repeat-containing protein 37</fullName>
    </recommendedName>
</protein>
<keyword evidence="12" id="KW-1185">Reference proteome</keyword>
<dbReference type="CTD" id="20211823"/>
<dbReference type="GO" id="GO:0005737">
    <property type="term" value="C:cytoplasm"/>
    <property type="evidence" value="ECO:0007669"/>
    <property type="project" value="UniProtKB-SubCell"/>
</dbReference>
<dbReference type="FunCoup" id="T1FSM6">
    <property type="interactions" value="1311"/>
</dbReference>
<reference evidence="11" key="3">
    <citation type="submission" date="2015-06" db="UniProtKB">
        <authorList>
            <consortium name="EnsemblMetazoa"/>
        </authorList>
    </citation>
    <scope>IDENTIFICATION</scope>
</reference>
<name>T1FSM6_HELRO</name>
<feature type="compositionally biased region" description="Acidic residues" evidence="9">
    <location>
        <begin position="262"/>
        <end position="275"/>
    </location>
</feature>
<dbReference type="RefSeq" id="XP_009014684.1">
    <property type="nucleotide sequence ID" value="XM_009016436.1"/>
</dbReference>
<dbReference type="STRING" id="6412.T1FSM6"/>
<dbReference type="GeneID" id="20211823"/>
<dbReference type="KEGG" id="hro:HELRODRAFT_191131"/>
<dbReference type="InterPro" id="IPR001680">
    <property type="entry name" value="WD40_rpt"/>
</dbReference>
<dbReference type="InterPro" id="IPR019775">
    <property type="entry name" value="WD40_repeat_CS"/>
</dbReference>
<dbReference type="eggNOG" id="KOG0300">
    <property type="taxonomic scope" value="Eukaryota"/>
</dbReference>
<organism evidence="11 12">
    <name type="scientific">Helobdella robusta</name>
    <name type="common">Californian leech</name>
    <dbReference type="NCBI Taxonomy" id="6412"/>
    <lineage>
        <taxon>Eukaryota</taxon>
        <taxon>Metazoa</taxon>
        <taxon>Spiralia</taxon>
        <taxon>Lophotrochozoa</taxon>
        <taxon>Annelida</taxon>
        <taxon>Clitellata</taxon>
        <taxon>Hirudinea</taxon>
        <taxon>Rhynchobdellida</taxon>
        <taxon>Glossiphoniidae</taxon>
        <taxon>Helobdella</taxon>
    </lineage>
</organism>
<dbReference type="PROSITE" id="PS00678">
    <property type="entry name" value="WD_REPEATS_1"/>
    <property type="match status" value="1"/>
</dbReference>
<comment type="subcellular location">
    <subcellularLocation>
        <location evidence="2">Cytoplasm</location>
    </subcellularLocation>
    <subcellularLocation>
        <location evidence="1">Nucleus</location>
    </subcellularLocation>
</comment>
<dbReference type="EMBL" id="KB096222">
    <property type="protein sequence ID" value="ESO07306.1"/>
    <property type="molecule type" value="Genomic_DNA"/>
</dbReference>
<feature type="repeat" description="WD" evidence="8">
    <location>
        <begin position="297"/>
        <end position="338"/>
    </location>
</feature>
<accession>T1FSM6</accession>
<feature type="region of interest" description="Disordered" evidence="9">
    <location>
        <begin position="259"/>
        <end position="285"/>
    </location>
</feature>
<dbReference type="InParanoid" id="T1FSM6"/>
<evidence type="ECO:0000256" key="9">
    <source>
        <dbReference type="SAM" id="MobiDB-lite"/>
    </source>
</evidence>
<dbReference type="PRINTS" id="PR00320">
    <property type="entry name" value="GPROTEINBRPT"/>
</dbReference>
<dbReference type="SMART" id="SM00320">
    <property type="entry name" value="WD40"/>
    <property type="match status" value="7"/>
</dbReference>
<evidence type="ECO:0000256" key="3">
    <source>
        <dbReference type="ARBA" id="ARBA00022490"/>
    </source>
</evidence>
<dbReference type="InterPro" id="IPR015943">
    <property type="entry name" value="WD40/YVTN_repeat-like_dom_sf"/>
</dbReference>
<dbReference type="PANTHER" id="PTHR19855:SF12">
    <property type="entry name" value="WD REPEAT-CONTAINING PROTEIN 37"/>
    <property type="match status" value="1"/>
</dbReference>
<dbReference type="EnsemblMetazoa" id="HelroT191131">
    <property type="protein sequence ID" value="HelroP191131"/>
    <property type="gene ID" value="HelroG191131"/>
</dbReference>
<dbReference type="GO" id="GO:0005634">
    <property type="term" value="C:nucleus"/>
    <property type="evidence" value="ECO:0007669"/>
    <property type="project" value="UniProtKB-SubCell"/>
</dbReference>
<dbReference type="Proteomes" id="UP000015101">
    <property type="component" value="Unassembled WGS sequence"/>
</dbReference>
<evidence type="ECO:0000313" key="10">
    <source>
        <dbReference type="EMBL" id="ESO07306.1"/>
    </source>
</evidence>
<proteinExistence type="predicted"/>
<dbReference type="HOGENOM" id="CLU_036428_0_0_1"/>
<evidence type="ECO:0000256" key="8">
    <source>
        <dbReference type="PROSITE-ProRule" id="PRU00221"/>
    </source>
</evidence>
<reference evidence="12" key="1">
    <citation type="submission" date="2012-12" db="EMBL/GenBank/DDBJ databases">
        <authorList>
            <person name="Hellsten U."/>
            <person name="Grimwood J."/>
            <person name="Chapman J.A."/>
            <person name="Shapiro H."/>
            <person name="Aerts A."/>
            <person name="Otillar R.P."/>
            <person name="Terry A.Y."/>
            <person name="Boore J.L."/>
            <person name="Simakov O."/>
            <person name="Marletaz F."/>
            <person name="Cho S.-J."/>
            <person name="Edsinger-Gonzales E."/>
            <person name="Havlak P."/>
            <person name="Kuo D.-H."/>
            <person name="Larsson T."/>
            <person name="Lv J."/>
            <person name="Arendt D."/>
            <person name="Savage R."/>
            <person name="Osoegawa K."/>
            <person name="de Jong P."/>
            <person name="Lindberg D.R."/>
            <person name="Seaver E.C."/>
            <person name="Weisblat D.A."/>
            <person name="Putnam N.H."/>
            <person name="Grigoriev I.V."/>
            <person name="Rokhsar D.S."/>
        </authorList>
    </citation>
    <scope>NUCLEOTIDE SEQUENCE</scope>
</reference>
<dbReference type="InterPro" id="IPR036322">
    <property type="entry name" value="WD40_repeat_dom_sf"/>
</dbReference>
<keyword evidence="5" id="KW-0677">Repeat</keyword>
<keyword evidence="6" id="KW-0539">Nucleus</keyword>
<evidence type="ECO:0000256" key="4">
    <source>
        <dbReference type="ARBA" id="ARBA00022574"/>
    </source>
</evidence>
<dbReference type="Pfam" id="PF00400">
    <property type="entry name" value="WD40"/>
    <property type="match status" value="5"/>
</dbReference>
<sequence>MPTDLKTASVKTTYSAGASKKIRGLIESSDQQLLEKSDVLDSDSSLPLTLRTRLFELFNQIEHEFETLYSENVALQEKVDLLTEKLEQTIGPSTSKEEGDMIVVDGAQQSTSAVATTNWKVGLPKKNPRRSQISQRIKSTYKTSTNKIVLSFKNPSYSFGLVREFKGHRDGVWEVSVSKCEPQLIGTASADHTACLWWVPNGACLVQYLGHTGSVNSIRLHPQQSDLILTGSGDQKAHIWRSQINVNLLDKSFASRNKNSSEEELDASMEKEDVESQINSPEEKSDPIIIHQSNLELLGHSGVVIAADWLSDGNHVITASWDRTANMYDAETGALINVLNGHDQELTNVCVHPSQNLVLTSSKDTTFRLWDFRDSSMRVNVFQGHTQSVATAVFAGGDCLVSGSDDRSIKIWDLKNLRSPTTTIRVDSAVNRLSISPSSNLIAVPQDNCQLRLYDLQGTRHGRISKISKGHTHMISSAAWIDSSSTSALPATSSALPASLSSSASSFPCNLFTCGFDRRVFGWSVYLQMEK</sequence>
<dbReference type="PROSITE" id="PS50082">
    <property type="entry name" value="WD_REPEATS_2"/>
    <property type="match status" value="4"/>
</dbReference>
<evidence type="ECO:0000313" key="12">
    <source>
        <dbReference type="Proteomes" id="UP000015101"/>
    </source>
</evidence>
<reference evidence="10 12" key="2">
    <citation type="journal article" date="2013" name="Nature">
        <title>Insights into bilaterian evolution from three spiralian genomes.</title>
        <authorList>
            <person name="Simakov O."/>
            <person name="Marletaz F."/>
            <person name="Cho S.J."/>
            <person name="Edsinger-Gonzales E."/>
            <person name="Havlak P."/>
            <person name="Hellsten U."/>
            <person name="Kuo D.H."/>
            <person name="Larsson T."/>
            <person name="Lv J."/>
            <person name="Arendt D."/>
            <person name="Savage R."/>
            <person name="Osoegawa K."/>
            <person name="de Jong P."/>
            <person name="Grimwood J."/>
            <person name="Chapman J.A."/>
            <person name="Shapiro H."/>
            <person name="Aerts A."/>
            <person name="Otillar R.P."/>
            <person name="Terry A.Y."/>
            <person name="Boore J.L."/>
            <person name="Grigoriev I.V."/>
            <person name="Lindberg D.R."/>
            <person name="Seaver E.C."/>
            <person name="Weisblat D.A."/>
            <person name="Putnam N.H."/>
            <person name="Rokhsar D.S."/>
        </authorList>
    </citation>
    <scope>NUCLEOTIDE SEQUENCE</scope>
</reference>
<dbReference type="OrthoDB" id="9984207at2759"/>
<gene>
    <name evidence="11" type="primary">20211823</name>
    <name evidence="10" type="ORF">HELRODRAFT_191131</name>
</gene>
<dbReference type="OMA" id="TACIWGV"/>
<evidence type="ECO:0000256" key="7">
    <source>
        <dbReference type="ARBA" id="ARBA00040954"/>
    </source>
</evidence>
<evidence type="ECO:0000256" key="6">
    <source>
        <dbReference type="ARBA" id="ARBA00023242"/>
    </source>
</evidence>
<dbReference type="InterPro" id="IPR020472">
    <property type="entry name" value="WD40_PAC1"/>
</dbReference>
<dbReference type="PROSITE" id="PS50294">
    <property type="entry name" value="WD_REPEATS_REGION"/>
    <property type="match status" value="3"/>
</dbReference>
<dbReference type="Gene3D" id="2.130.10.10">
    <property type="entry name" value="YVTN repeat-like/Quinoprotein amine dehydrogenase"/>
    <property type="match status" value="3"/>
</dbReference>
<feature type="repeat" description="WD" evidence="8">
    <location>
        <begin position="208"/>
        <end position="240"/>
    </location>
</feature>
<keyword evidence="3" id="KW-0963">Cytoplasm</keyword>
<evidence type="ECO:0000256" key="5">
    <source>
        <dbReference type="ARBA" id="ARBA00022737"/>
    </source>
</evidence>
<evidence type="ECO:0000256" key="2">
    <source>
        <dbReference type="ARBA" id="ARBA00004496"/>
    </source>
</evidence>
<dbReference type="CDD" id="cd00200">
    <property type="entry name" value="WD40"/>
    <property type="match status" value="1"/>
</dbReference>
<dbReference type="AlphaFoldDB" id="T1FSM6"/>
<feature type="repeat" description="WD" evidence="8">
    <location>
        <begin position="339"/>
        <end position="380"/>
    </location>
</feature>
<dbReference type="SUPFAM" id="SSF50978">
    <property type="entry name" value="WD40 repeat-like"/>
    <property type="match status" value="1"/>
</dbReference>
<keyword evidence="4 8" id="KW-0853">WD repeat</keyword>